<comment type="caution">
    <text evidence="2">The sequence shown here is derived from an EMBL/GenBank/DDBJ whole genome shotgun (WGS) entry which is preliminary data.</text>
</comment>
<dbReference type="EMBL" id="SRLO01000123">
    <property type="protein sequence ID" value="TNN73547.1"/>
    <property type="molecule type" value="Genomic_DNA"/>
</dbReference>
<evidence type="ECO:0000256" key="1">
    <source>
        <dbReference type="SAM" id="MobiDB-lite"/>
    </source>
</evidence>
<gene>
    <name evidence="2" type="ORF">EYF80_016142</name>
</gene>
<feature type="region of interest" description="Disordered" evidence="1">
    <location>
        <begin position="77"/>
        <end position="140"/>
    </location>
</feature>
<name>A0A4Z2I684_9TELE</name>
<feature type="compositionally biased region" description="Polar residues" evidence="1">
    <location>
        <begin position="84"/>
        <end position="99"/>
    </location>
</feature>
<organism evidence="2 3">
    <name type="scientific">Liparis tanakae</name>
    <name type="common">Tanaka's snailfish</name>
    <dbReference type="NCBI Taxonomy" id="230148"/>
    <lineage>
        <taxon>Eukaryota</taxon>
        <taxon>Metazoa</taxon>
        <taxon>Chordata</taxon>
        <taxon>Craniata</taxon>
        <taxon>Vertebrata</taxon>
        <taxon>Euteleostomi</taxon>
        <taxon>Actinopterygii</taxon>
        <taxon>Neopterygii</taxon>
        <taxon>Teleostei</taxon>
        <taxon>Neoteleostei</taxon>
        <taxon>Acanthomorphata</taxon>
        <taxon>Eupercaria</taxon>
        <taxon>Perciformes</taxon>
        <taxon>Cottioidei</taxon>
        <taxon>Cottales</taxon>
        <taxon>Liparidae</taxon>
        <taxon>Liparis</taxon>
    </lineage>
</organism>
<feature type="compositionally biased region" description="Gly residues" evidence="1">
    <location>
        <begin position="218"/>
        <end position="230"/>
    </location>
</feature>
<reference evidence="2 3" key="1">
    <citation type="submission" date="2019-03" db="EMBL/GenBank/DDBJ databases">
        <title>First draft genome of Liparis tanakae, snailfish: a comprehensive survey of snailfish specific genes.</title>
        <authorList>
            <person name="Kim W."/>
            <person name="Song I."/>
            <person name="Jeong J.-H."/>
            <person name="Kim D."/>
            <person name="Kim S."/>
            <person name="Ryu S."/>
            <person name="Song J.Y."/>
            <person name="Lee S.K."/>
        </authorList>
    </citation>
    <scope>NUCLEOTIDE SEQUENCE [LARGE SCALE GENOMIC DNA]</scope>
    <source>
        <tissue evidence="2">Muscle</tissue>
    </source>
</reference>
<keyword evidence="3" id="KW-1185">Reference proteome</keyword>
<dbReference type="AlphaFoldDB" id="A0A4Z2I684"/>
<feature type="compositionally biased region" description="Pro residues" evidence="1">
    <location>
        <begin position="114"/>
        <end position="124"/>
    </location>
</feature>
<evidence type="ECO:0000313" key="2">
    <source>
        <dbReference type="EMBL" id="TNN73547.1"/>
    </source>
</evidence>
<feature type="compositionally biased region" description="Low complexity" evidence="1">
    <location>
        <begin position="125"/>
        <end position="134"/>
    </location>
</feature>
<accession>A0A4Z2I684</accession>
<evidence type="ECO:0000313" key="3">
    <source>
        <dbReference type="Proteomes" id="UP000314294"/>
    </source>
</evidence>
<proteinExistence type="predicted"/>
<feature type="region of interest" description="Disordered" evidence="1">
    <location>
        <begin position="196"/>
        <end position="259"/>
    </location>
</feature>
<dbReference type="Proteomes" id="UP000314294">
    <property type="component" value="Unassembled WGS sequence"/>
</dbReference>
<protein>
    <submittedName>
        <fullName evidence="2">Uncharacterized protein</fullName>
    </submittedName>
</protein>
<sequence>MKEIRMDSDHATPIMTNATRFRMEAVEHMMSKAIQTPQKRPNSHVPVTSVMASQGITSTATNRSDTASEMTKKLVTLERRWRNRTTAAHTSVFPSSVDTMSRKRTQPTRTRSPPLAPPLPPPPSSSSSSSPVPSRSDRTWGIGVRAPQINADLTQALRYFRGPAVEVARGLPPHLSHRKNLWRYLAAVWGLSCGGGAGGGKKEPAAPRGASGIPQQGGSEGRGQGKGGCTETGMEESLKSRKNTPATNGSGNLERGTQK</sequence>